<name>A0A7G9Z5X0_9EURY</name>
<dbReference type="InterPro" id="IPR000772">
    <property type="entry name" value="Ricin_B_lectin"/>
</dbReference>
<dbReference type="PROSITE" id="PS50231">
    <property type="entry name" value="RICIN_B_LECTIN"/>
    <property type="match status" value="2"/>
</dbReference>
<dbReference type="InterPro" id="IPR035992">
    <property type="entry name" value="Ricin_B-like_lectins"/>
</dbReference>
<proteinExistence type="predicted"/>
<accession>A0A7G9Z5X0</accession>
<dbReference type="SMART" id="SM00458">
    <property type="entry name" value="RICIN"/>
    <property type="match status" value="2"/>
</dbReference>
<gene>
    <name evidence="2" type="ORF">AMFAPHJD_00029</name>
</gene>
<protein>
    <recommendedName>
        <fullName evidence="1">Ricin B lectin domain-containing protein</fullName>
    </recommendedName>
</protein>
<dbReference type="CDD" id="cd00161">
    <property type="entry name" value="beta-trefoil_Ricin-like"/>
    <property type="match status" value="2"/>
</dbReference>
<dbReference type="SUPFAM" id="SSF50370">
    <property type="entry name" value="Ricin B-like lectins"/>
    <property type="match status" value="2"/>
</dbReference>
<dbReference type="Pfam" id="PF14200">
    <property type="entry name" value="RicinB_lectin_2"/>
    <property type="match status" value="2"/>
</dbReference>
<dbReference type="AlphaFoldDB" id="A0A7G9Z5X0"/>
<evidence type="ECO:0000313" key="2">
    <source>
        <dbReference type="EMBL" id="QNO55654.1"/>
    </source>
</evidence>
<feature type="domain" description="Ricin B lectin" evidence="1">
    <location>
        <begin position="158"/>
        <end position="300"/>
    </location>
</feature>
<reference evidence="2" key="1">
    <citation type="submission" date="2020-06" db="EMBL/GenBank/DDBJ databases">
        <title>Unique genomic features of the anaerobic methanotrophic archaea.</title>
        <authorList>
            <person name="Chadwick G.L."/>
            <person name="Skennerton C.T."/>
            <person name="Laso-Perez R."/>
            <person name="Leu A.O."/>
            <person name="Speth D.R."/>
            <person name="Yu H."/>
            <person name="Morgan-Lang C."/>
            <person name="Hatzenpichler R."/>
            <person name="Goudeau D."/>
            <person name="Malmstrom R."/>
            <person name="Brazelton W.J."/>
            <person name="Woyke T."/>
            <person name="Hallam S.J."/>
            <person name="Tyson G.W."/>
            <person name="Wegener G."/>
            <person name="Boetius A."/>
            <person name="Orphan V."/>
        </authorList>
    </citation>
    <scope>NUCLEOTIDE SEQUENCE</scope>
</reference>
<evidence type="ECO:0000259" key="1">
    <source>
        <dbReference type="SMART" id="SM00458"/>
    </source>
</evidence>
<sequence>MKYNWTIGRDDSVPQQEGQNWTFGFSPADVFVEAKTWAANNSIFDLTLKPNWEIVVRAQSTEPEPQIGWAYYSANMTEVVALVTDDMGIRSVIARVNIAGTPENLTMTDDNRDAIYVATTTEKMVEDKAAIINAIDIEKNSVKSEIGKLPTPIKPLANGDYVITSKYRNLCLDVEGGSMANNANVQQWEYVSVEHQKWHLNYIGAGNYEITPKHSIDKCLEVADSRTDDGANVRQNECKGEVNQMWKLEDVGDGYYTIVNTNSDKCLDAEVIVTYLGANIGVNIRQWEYKGTDNQKWILQPVDSYPTTKASSYVITNSSGKCLAIAPQPPSNVELQVYHYGYSWQKMVLRPVGDGYFSIGSISGWGCLSIADGSETEGAKVVQESYEGSDDQRWKLESTGVPDYYKICAKHSNKCLAVNGDNVEQQEYGGRDTQRWRFNAPV</sequence>
<dbReference type="EMBL" id="MT631624">
    <property type="protein sequence ID" value="QNO55654.1"/>
    <property type="molecule type" value="Genomic_DNA"/>
</dbReference>
<organism evidence="2">
    <name type="scientific">Candidatus Methanophaga sp. ANME-1 ERB7</name>
    <dbReference type="NCBI Taxonomy" id="2759913"/>
    <lineage>
        <taxon>Archaea</taxon>
        <taxon>Methanobacteriati</taxon>
        <taxon>Methanobacteriota</taxon>
        <taxon>Stenosarchaea group</taxon>
        <taxon>Methanomicrobia</taxon>
        <taxon>Candidatus Methanophagales</taxon>
        <taxon>Candidatus Methanophagaceae</taxon>
        <taxon>Candidatus Methanophaga</taxon>
    </lineage>
</organism>
<dbReference type="Gene3D" id="2.80.10.50">
    <property type="match status" value="4"/>
</dbReference>
<feature type="domain" description="Ricin B lectin" evidence="1">
    <location>
        <begin position="311"/>
        <end position="439"/>
    </location>
</feature>